<dbReference type="Proteomes" id="UP000597762">
    <property type="component" value="Unassembled WGS sequence"/>
</dbReference>
<keyword evidence="2" id="KW-1185">Reference proteome</keyword>
<accession>A0A812EZQ5</accession>
<name>A0A812EZQ5_ACAPH</name>
<protein>
    <submittedName>
        <fullName evidence="1">Uncharacterized protein</fullName>
    </submittedName>
</protein>
<proteinExistence type="predicted"/>
<dbReference type="AlphaFoldDB" id="A0A812EZQ5"/>
<organism evidence="1 2">
    <name type="scientific">Acanthosepion pharaonis</name>
    <name type="common">Pharaoh cuttlefish</name>
    <name type="synonym">Sepia pharaonis</name>
    <dbReference type="NCBI Taxonomy" id="158019"/>
    <lineage>
        <taxon>Eukaryota</taxon>
        <taxon>Metazoa</taxon>
        <taxon>Spiralia</taxon>
        <taxon>Lophotrochozoa</taxon>
        <taxon>Mollusca</taxon>
        <taxon>Cephalopoda</taxon>
        <taxon>Coleoidea</taxon>
        <taxon>Decapodiformes</taxon>
        <taxon>Sepiida</taxon>
        <taxon>Sepiina</taxon>
        <taxon>Sepiidae</taxon>
        <taxon>Acanthosepion</taxon>
    </lineage>
</organism>
<evidence type="ECO:0000313" key="1">
    <source>
        <dbReference type="EMBL" id="CAE1332535.1"/>
    </source>
</evidence>
<gene>
    <name evidence="1" type="ORF">SPHA_81570</name>
</gene>
<sequence length="267" mass="29739">MVHFLYQLPVPTWILFPSPSASFVVKPPKIQITRPTFSGLEMADDHMSSRKFLTRFENCWLAWPMTLKCSLSDRALRLINHLSCTDANYRRALSVLKREYLDIDEIMDQIFQYILDYVPKRDTCCSDLGEFISRTASLLEELGNFFSCGFSADDSGEARLMAKIVFQKISKELKEGMIGLTGKGIPSLSAILELTNKAVKRLRVKGGASAASTFTTGQGSYQKTARRATVTSSFHVDSNNLTSAGYSRSLPSILLVTFFRGEKTGGS</sequence>
<evidence type="ECO:0000313" key="2">
    <source>
        <dbReference type="Proteomes" id="UP000597762"/>
    </source>
</evidence>
<dbReference type="OrthoDB" id="8065581at2759"/>
<reference evidence="1" key="1">
    <citation type="submission" date="2021-01" db="EMBL/GenBank/DDBJ databases">
        <authorList>
            <person name="Li R."/>
            <person name="Bekaert M."/>
        </authorList>
    </citation>
    <scope>NUCLEOTIDE SEQUENCE</scope>
    <source>
        <strain evidence="1">Farmed</strain>
    </source>
</reference>
<dbReference type="EMBL" id="CAHIKZ030005638">
    <property type="protein sequence ID" value="CAE1332535.1"/>
    <property type="molecule type" value="Genomic_DNA"/>
</dbReference>
<comment type="caution">
    <text evidence="1">The sequence shown here is derived from an EMBL/GenBank/DDBJ whole genome shotgun (WGS) entry which is preliminary data.</text>
</comment>